<dbReference type="InterPro" id="IPR003593">
    <property type="entry name" value="AAA+_ATPase"/>
</dbReference>
<protein>
    <submittedName>
        <fullName evidence="10">ABC transporter family protein</fullName>
    </submittedName>
</protein>
<dbReference type="SMR" id="A2E808"/>
<dbReference type="EMBL" id="DS113323">
    <property type="protein sequence ID" value="EAY11234.1"/>
    <property type="molecule type" value="Genomic_DNA"/>
</dbReference>
<dbReference type="PROSITE" id="PS50893">
    <property type="entry name" value="ABC_TRANSPORTER_2"/>
    <property type="match status" value="1"/>
</dbReference>
<dbReference type="GO" id="GO:0005886">
    <property type="term" value="C:plasma membrane"/>
    <property type="evidence" value="ECO:0000318"/>
    <property type="project" value="GO_Central"/>
</dbReference>
<evidence type="ECO:0000259" key="9">
    <source>
        <dbReference type="PROSITE" id="PS50929"/>
    </source>
</evidence>
<dbReference type="SMART" id="SM00382">
    <property type="entry name" value="AAA"/>
    <property type="match status" value="1"/>
</dbReference>
<feature type="domain" description="ABC transmembrane type-1" evidence="9">
    <location>
        <begin position="40"/>
        <end position="327"/>
    </location>
</feature>
<evidence type="ECO:0000256" key="5">
    <source>
        <dbReference type="ARBA" id="ARBA00022989"/>
    </source>
</evidence>
<dbReference type="InterPro" id="IPR011527">
    <property type="entry name" value="ABC1_TM_dom"/>
</dbReference>
<dbReference type="Gene3D" id="3.40.50.300">
    <property type="entry name" value="P-loop containing nucleotide triphosphate hydrolases"/>
    <property type="match status" value="1"/>
</dbReference>
<keyword evidence="11" id="KW-1185">Reference proteome</keyword>
<dbReference type="Proteomes" id="UP000001542">
    <property type="component" value="Unassembled WGS sequence"/>
</dbReference>
<dbReference type="PANTHER" id="PTHR43394:SF1">
    <property type="entry name" value="ATP-BINDING CASSETTE SUB-FAMILY B MEMBER 10, MITOCHONDRIAL"/>
    <property type="match status" value="1"/>
</dbReference>
<feature type="transmembrane region" description="Helical" evidence="7">
    <location>
        <begin position="81"/>
        <end position="99"/>
    </location>
</feature>
<dbReference type="eggNOG" id="KOG0055">
    <property type="taxonomic scope" value="Eukaryota"/>
</dbReference>
<dbReference type="GO" id="GO:0005524">
    <property type="term" value="F:ATP binding"/>
    <property type="evidence" value="ECO:0007669"/>
    <property type="project" value="UniProtKB-KW"/>
</dbReference>
<dbReference type="OMA" id="VHENICY"/>
<feature type="transmembrane region" description="Helical" evidence="7">
    <location>
        <begin position="39"/>
        <end position="61"/>
    </location>
</feature>
<name>A2E808_TRIV3</name>
<keyword evidence="6 7" id="KW-0472">Membrane</keyword>
<evidence type="ECO:0000256" key="7">
    <source>
        <dbReference type="SAM" id="Phobius"/>
    </source>
</evidence>
<evidence type="ECO:0000256" key="6">
    <source>
        <dbReference type="ARBA" id="ARBA00023136"/>
    </source>
</evidence>
<accession>A2E808</accession>
<sequence length="596" mass="66613">MPPQFKVFKTQGSQDDKDVKTTGFEMCVMLKFFENKCMFAITVILMACAGMVPLMMYFFMGDITSEMSNGNTEIVKAILPTIYRMAYINVAMLFFMLVSQSLKSYCVPKFATDVRVKIYSSLVNQSIDYFDQQSTGVLVSRLSEDVTLIRETYIDKFLQVIQSSVQAIGGIVLSFISSWRVSLICLVAIPIVLVTFWLGEFYVGKLWYKYNERSTTAASKAEEVITQFRTVKAFDGEMKEYDAYTSSLDGVDDVYTTTSIVHGVKDGVISFFANAMIAAVLYFTSYFIIKKPSYGIRAGDALVLMMSLMFATMGFTQVFSSIDDFRKANISSRKVLEIIEKVPDIDRKQGETLSDVKGAIEFKNVGFHYSTRQEYAVRNLSFSIQPGETVALVGESGCGKTTTLQLLQRFYEVTEGEILLDGKNIKDLSQVFLRSQIVTVPQIPVLFSMSIADNIRYSKPDASDDDVAQAADVGNAHNFIMTMEKNYKTEVQQTSLSGGQKQRICISRAILANAPILLLDEATAALDTESEQLVQKSLEKVRKGKTAIVVAHRLATVKNADRILVFQNGKIVESGKHEELLKANGIYSDLVKFQLQ</sequence>
<evidence type="ECO:0000259" key="8">
    <source>
        <dbReference type="PROSITE" id="PS50893"/>
    </source>
</evidence>
<dbReference type="PROSITE" id="PS00211">
    <property type="entry name" value="ABC_TRANSPORTER_1"/>
    <property type="match status" value="1"/>
</dbReference>
<keyword evidence="4" id="KW-0067">ATP-binding</keyword>
<dbReference type="CDD" id="cd18577">
    <property type="entry name" value="ABC_6TM_Pgp_ABCB1_D1_like"/>
    <property type="match status" value="1"/>
</dbReference>
<dbReference type="InterPro" id="IPR039421">
    <property type="entry name" value="Type_1_exporter"/>
</dbReference>
<evidence type="ECO:0000313" key="11">
    <source>
        <dbReference type="Proteomes" id="UP000001542"/>
    </source>
</evidence>
<feature type="transmembrane region" description="Helical" evidence="7">
    <location>
        <begin position="181"/>
        <end position="199"/>
    </location>
</feature>
<dbReference type="InterPro" id="IPR027417">
    <property type="entry name" value="P-loop_NTPase"/>
</dbReference>
<dbReference type="Pfam" id="PF00664">
    <property type="entry name" value="ABC_membrane"/>
    <property type="match status" value="1"/>
</dbReference>
<evidence type="ECO:0000256" key="3">
    <source>
        <dbReference type="ARBA" id="ARBA00022741"/>
    </source>
</evidence>
<dbReference type="InParanoid" id="A2E808"/>
<evidence type="ECO:0000256" key="2">
    <source>
        <dbReference type="ARBA" id="ARBA00022692"/>
    </source>
</evidence>
<dbReference type="InterPro" id="IPR003439">
    <property type="entry name" value="ABC_transporter-like_ATP-bd"/>
</dbReference>
<dbReference type="PROSITE" id="PS50929">
    <property type="entry name" value="ABC_TM1F"/>
    <property type="match status" value="1"/>
</dbReference>
<keyword evidence="5 7" id="KW-1133">Transmembrane helix</keyword>
<dbReference type="GO" id="GO:0140359">
    <property type="term" value="F:ABC-type transporter activity"/>
    <property type="evidence" value="ECO:0007669"/>
    <property type="project" value="InterPro"/>
</dbReference>
<feature type="transmembrane region" description="Helical" evidence="7">
    <location>
        <begin position="301"/>
        <end position="322"/>
    </location>
</feature>
<dbReference type="VEuPathDB" id="TrichDB:TVAG_127410"/>
<reference evidence="10" key="1">
    <citation type="submission" date="2006-10" db="EMBL/GenBank/DDBJ databases">
        <authorList>
            <person name="Amadeo P."/>
            <person name="Zhao Q."/>
            <person name="Wortman J."/>
            <person name="Fraser-Liggett C."/>
            <person name="Carlton J."/>
        </authorList>
    </citation>
    <scope>NUCLEOTIDE SEQUENCE</scope>
    <source>
        <strain evidence="10">G3</strain>
    </source>
</reference>
<dbReference type="PANTHER" id="PTHR43394">
    <property type="entry name" value="ATP-DEPENDENT PERMEASE MDL1, MITOCHONDRIAL"/>
    <property type="match status" value="1"/>
</dbReference>
<gene>
    <name evidence="10" type="ORF">TVAG_127410</name>
</gene>
<dbReference type="InterPro" id="IPR036640">
    <property type="entry name" value="ABC1_TM_sf"/>
</dbReference>
<comment type="subcellular location">
    <subcellularLocation>
        <location evidence="1">Membrane</location>
        <topology evidence="1">Multi-pass membrane protein</topology>
    </subcellularLocation>
</comment>
<dbReference type="OrthoDB" id="6500128at2759"/>
<keyword evidence="2 7" id="KW-0812">Transmembrane</keyword>
<dbReference type="STRING" id="5722.A2E808"/>
<dbReference type="FunFam" id="3.40.50.300:FF:000218">
    <property type="entry name" value="Multidrug ABC transporter ATP-binding protein"/>
    <property type="match status" value="1"/>
</dbReference>
<feature type="transmembrane region" description="Helical" evidence="7">
    <location>
        <begin position="268"/>
        <end position="289"/>
    </location>
</feature>
<reference evidence="10" key="2">
    <citation type="journal article" date="2007" name="Science">
        <title>Draft genome sequence of the sexually transmitted pathogen Trichomonas vaginalis.</title>
        <authorList>
            <person name="Carlton J.M."/>
            <person name="Hirt R.P."/>
            <person name="Silva J.C."/>
            <person name="Delcher A.L."/>
            <person name="Schatz M."/>
            <person name="Zhao Q."/>
            <person name="Wortman J.R."/>
            <person name="Bidwell S.L."/>
            <person name="Alsmark U.C.M."/>
            <person name="Besteiro S."/>
            <person name="Sicheritz-Ponten T."/>
            <person name="Noel C.J."/>
            <person name="Dacks J.B."/>
            <person name="Foster P.G."/>
            <person name="Simillion C."/>
            <person name="Van de Peer Y."/>
            <person name="Miranda-Saavedra D."/>
            <person name="Barton G.J."/>
            <person name="Westrop G.D."/>
            <person name="Mueller S."/>
            <person name="Dessi D."/>
            <person name="Fiori P.L."/>
            <person name="Ren Q."/>
            <person name="Paulsen I."/>
            <person name="Zhang H."/>
            <person name="Bastida-Corcuera F.D."/>
            <person name="Simoes-Barbosa A."/>
            <person name="Brown M.T."/>
            <person name="Hayes R.D."/>
            <person name="Mukherjee M."/>
            <person name="Okumura C.Y."/>
            <person name="Schneider R."/>
            <person name="Smith A.J."/>
            <person name="Vanacova S."/>
            <person name="Villalvazo M."/>
            <person name="Haas B.J."/>
            <person name="Pertea M."/>
            <person name="Feldblyum T.V."/>
            <person name="Utterback T.R."/>
            <person name="Shu C.L."/>
            <person name="Osoegawa K."/>
            <person name="de Jong P.J."/>
            <person name="Hrdy I."/>
            <person name="Horvathova L."/>
            <person name="Zubacova Z."/>
            <person name="Dolezal P."/>
            <person name="Malik S.B."/>
            <person name="Logsdon J.M. Jr."/>
            <person name="Henze K."/>
            <person name="Gupta A."/>
            <person name="Wang C.C."/>
            <person name="Dunne R.L."/>
            <person name="Upcroft J.A."/>
            <person name="Upcroft P."/>
            <person name="White O."/>
            <person name="Salzberg S.L."/>
            <person name="Tang P."/>
            <person name="Chiu C.-H."/>
            <person name="Lee Y.-S."/>
            <person name="Embley T.M."/>
            <person name="Coombs G.H."/>
            <person name="Mottram J.C."/>
            <person name="Tachezy J."/>
            <person name="Fraser-Liggett C.M."/>
            <person name="Johnson P.J."/>
        </authorList>
    </citation>
    <scope>NUCLEOTIDE SEQUENCE [LARGE SCALE GENOMIC DNA]</scope>
    <source>
        <strain evidence="10">G3</strain>
    </source>
</reference>
<dbReference type="SUPFAM" id="SSF90123">
    <property type="entry name" value="ABC transporter transmembrane region"/>
    <property type="match status" value="1"/>
</dbReference>
<organism evidence="10 11">
    <name type="scientific">Trichomonas vaginalis (strain ATCC PRA-98 / G3)</name>
    <dbReference type="NCBI Taxonomy" id="412133"/>
    <lineage>
        <taxon>Eukaryota</taxon>
        <taxon>Metamonada</taxon>
        <taxon>Parabasalia</taxon>
        <taxon>Trichomonadida</taxon>
        <taxon>Trichomonadidae</taxon>
        <taxon>Trichomonas</taxon>
    </lineage>
</organism>
<dbReference type="AlphaFoldDB" id="A2E808"/>
<dbReference type="GO" id="GO:0042626">
    <property type="term" value="F:ATPase-coupled transmembrane transporter activity"/>
    <property type="evidence" value="ECO:0000318"/>
    <property type="project" value="GO_Central"/>
</dbReference>
<dbReference type="RefSeq" id="XP_001323457.1">
    <property type="nucleotide sequence ID" value="XM_001323422.1"/>
</dbReference>
<evidence type="ECO:0000313" key="10">
    <source>
        <dbReference type="EMBL" id="EAY11234.1"/>
    </source>
</evidence>
<evidence type="ECO:0000256" key="4">
    <source>
        <dbReference type="ARBA" id="ARBA00022840"/>
    </source>
</evidence>
<dbReference type="InterPro" id="IPR017871">
    <property type="entry name" value="ABC_transporter-like_CS"/>
</dbReference>
<keyword evidence="3" id="KW-0547">Nucleotide-binding</keyword>
<dbReference type="Pfam" id="PF00005">
    <property type="entry name" value="ABC_tran"/>
    <property type="match status" value="1"/>
</dbReference>
<dbReference type="SUPFAM" id="SSF52540">
    <property type="entry name" value="P-loop containing nucleoside triphosphate hydrolases"/>
    <property type="match status" value="1"/>
</dbReference>
<dbReference type="Gene3D" id="1.20.1560.10">
    <property type="entry name" value="ABC transporter type 1, transmembrane domain"/>
    <property type="match status" value="1"/>
</dbReference>
<dbReference type="GO" id="GO:0016887">
    <property type="term" value="F:ATP hydrolysis activity"/>
    <property type="evidence" value="ECO:0007669"/>
    <property type="project" value="InterPro"/>
</dbReference>
<dbReference type="KEGG" id="tva:4769186"/>
<evidence type="ECO:0000256" key="1">
    <source>
        <dbReference type="ARBA" id="ARBA00004141"/>
    </source>
</evidence>
<dbReference type="CDD" id="cd03249">
    <property type="entry name" value="ABC_MTABC3_MDL1_MDL2"/>
    <property type="match status" value="1"/>
</dbReference>
<feature type="domain" description="ABC transporter" evidence="8">
    <location>
        <begin position="360"/>
        <end position="593"/>
    </location>
</feature>
<dbReference type="VEuPathDB" id="TrichDB:TVAGG3_0213170"/>
<proteinExistence type="predicted"/>